<evidence type="ECO:0000256" key="2">
    <source>
        <dbReference type="ARBA" id="ARBA00022692"/>
    </source>
</evidence>
<protein>
    <submittedName>
        <fullName evidence="9">ATP-binding cassette, subfamily B</fullName>
    </submittedName>
</protein>
<feature type="domain" description="ABC transporter" evidence="8">
    <location>
        <begin position="348"/>
        <end position="587"/>
    </location>
</feature>
<feature type="transmembrane region" description="Helical" evidence="7">
    <location>
        <begin position="24"/>
        <end position="44"/>
    </location>
</feature>
<accession>A0A1M5X5K6</accession>
<evidence type="ECO:0000256" key="3">
    <source>
        <dbReference type="ARBA" id="ARBA00022741"/>
    </source>
</evidence>
<dbReference type="SMART" id="SM00382">
    <property type="entry name" value="AAA"/>
    <property type="match status" value="1"/>
</dbReference>
<dbReference type="PROSITE" id="PS00211">
    <property type="entry name" value="ABC_TRANSPORTER_1"/>
    <property type="match status" value="1"/>
</dbReference>
<dbReference type="SUPFAM" id="SSF52540">
    <property type="entry name" value="P-loop containing nucleoside triphosphate hydrolases"/>
    <property type="match status" value="1"/>
</dbReference>
<proteinExistence type="predicted"/>
<feature type="transmembrane region" description="Helical" evidence="7">
    <location>
        <begin position="146"/>
        <end position="165"/>
    </location>
</feature>
<feature type="transmembrane region" description="Helical" evidence="7">
    <location>
        <begin position="64"/>
        <end position="86"/>
    </location>
</feature>
<evidence type="ECO:0000313" key="10">
    <source>
        <dbReference type="Proteomes" id="UP000184526"/>
    </source>
</evidence>
<dbReference type="RefSeq" id="WP_072831887.1">
    <property type="nucleotide sequence ID" value="NZ_FQXP01000007.1"/>
</dbReference>
<evidence type="ECO:0000313" key="9">
    <source>
        <dbReference type="EMBL" id="SHH94922.1"/>
    </source>
</evidence>
<keyword evidence="4 9" id="KW-0067">ATP-binding</keyword>
<sequence>MKKSCDISLFSVSKRLMYFTYKTCPIYIQIYSLMKVLLGIFLALNTVVMNNLLDAVSNYVLDKIGFMSLLVQLLLFLGCIILIQVLNGTTNVLYKDLIKKVSGKITKELNMKSSKIEAINFEDSDFHNNMNKAVEGVTKGMSAMDVLHSVILSYIPYFLIMGIYLYNLKPILVLSIAIIFIPITLSHIVKVKLFSNLEDKVAPLRREHQYYEKCIMDREYFKETRILGCFGYFKNLYNETLSKVNHEIFKTNKRSIIIELSLNCLTLIGYISILLMLVNCTLDKSISIGAFGAVFGSLDRLVGMMEEMICWNIGKSIPKLGTVKNLIKFLDMEECKGEEVEINEIPYIDVKGVSFSYPGSTKKSLSDVSFHLKEGETVAIVGENGSGKSTLIRLLTGIYLPTEGKIEFNGHDTKTTSRESIVKNVSGVFQKFQRYKMKLDENISISDTCSDIDNLRLDEAVNKADIVLSKDAFKSGYKTMLSCEFDGIDLSGGQWQRVAIARGFYKKHNMIVLDEPTAAIDPIEETKLYNKFKEMCKGKTSVIVTHRLGSTKIADNIIVLDKGQVVQIGTHSELINKEGKYKEMYEAQSKGYVLK</sequence>
<dbReference type="AlphaFoldDB" id="A0A1M5X5K6"/>
<feature type="transmembrane region" description="Helical" evidence="7">
    <location>
        <begin position="171"/>
        <end position="189"/>
    </location>
</feature>
<keyword evidence="3" id="KW-0547">Nucleotide-binding</keyword>
<gene>
    <name evidence="9" type="ORF">SAMN02745196_02010</name>
</gene>
<dbReference type="Proteomes" id="UP000184526">
    <property type="component" value="Unassembled WGS sequence"/>
</dbReference>
<evidence type="ECO:0000256" key="6">
    <source>
        <dbReference type="ARBA" id="ARBA00023136"/>
    </source>
</evidence>
<keyword evidence="5 7" id="KW-1133">Transmembrane helix</keyword>
<dbReference type="PANTHER" id="PTHR24221">
    <property type="entry name" value="ATP-BINDING CASSETTE SUB-FAMILY B"/>
    <property type="match status" value="1"/>
</dbReference>
<dbReference type="GO" id="GO:0016887">
    <property type="term" value="F:ATP hydrolysis activity"/>
    <property type="evidence" value="ECO:0007669"/>
    <property type="project" value="InterPro"/>
</dbReference>
<dbReference type="Gene3D" id="3.40.50.300">
    <property type="entry name" value="P-loop containing nucleotide triphosphate hydrolases"/>
    <property type="match status" value="1"/>
</dbReference>
<reference evidence="9 10" key="1">
    <citation type="submission" date="2016-11" db="EMBL/GenBank/DDBJ databases">
        <authorList>
            <person name="Jaros S."/>
            <person name="Januszkiewicz K."/>
            <person name="Wedrychowicz H."/>
        </authorList>
    </citation>
    <scope>NUCLEOTIDE SEQUENCE [LARGE SCALE GENOMIC DNA]</scope>
    <source>
        <strain evidence="9 10">DSM 3089</strain>
    </source>
</reference>
<dbReference type="SUPFAM" id="SSF90123">
    <property type="entry name" value="ABC transporter transmembrane region"/>
    <property type="match status" value="1"/>
</dbReference>
<evidence type="ECO:0000259" key="8">
    <source>
        <dbReference type="PROSITE" id="PS50893"/>
    </source>
</evidence>
<dbReference type="Gene3D" id="1.20.1560.10">
    <property type="entry name" value="ABC transporter type 1, transmembrane domain"/>
    <property type="match status" value="1"/>
</dbReference>
<evidence type="ECO:0000256" key="7">
    <source>
        <dbReference type="SAM" id="Phobius"/>
    </source>
</evidence>
<keyword evidence="6 7" id="KW-0472">Membrane</keyword>
<dbReference type="GO" id="GO:0005886">
    <property type="term" value="C:plasma membrane"/>
    <property type="evidence" value="ECO:0007669"/>
    <property type="project" value="UniProtKB-SubCell"/>
</dbReference>
<dbReference type="InterPro" id="IPR039421">
    <property type="entry name" value="Type_1_exporter"/>
</dbReference>
<dbReference type="GO" id="GO:0034040">
    <property type="term" value="F:ATPase-coupled lipid transmembrane transporter activity"/>
    <property type="evidence" value="ECO:0007669"/>
    <property type="project" value="TreeGrafter"/>
</dbReference>
<evidence type="ECO:0000256" key="4">
    <source>
        <dbReference type="ARBA" id="ARBA00022840"/>
    </source>
</evidence>
<evidence type="ECO:0000256" key="1">
    <source>
        <dbReference type="ARBA" id="ARBA00004651"/>
    </source>
</evidence>
<dbReference type="InterPro" id="IPR003593">
    <property type="entry name" value="AAA+_ATPase"/>
</dbReference>
<dbReference type="InterPro" id="IPR003439">
    <property type="entry name" value="ABC_transporter-like_ATP-bd"/>
</dbReference>
<dbReference type="GO" id="GO:0005524">
    <property type="term" value="F:ATP binding"/>
    <property type="evidence" value="ECO:0007669"/>
    <property type="project" value="UniProtKB-KW"/>
</dbReference>
<keyword evidence="10" id="KW-1185">Reference proteome</keyword>
<dbReference type="EMBL" id="FQXP01000007">
    <property type="protein sequence ID" value="SHH94922.1"/>
    <property type="molecule type" value="Genomic_DNA"/>
</dbReference>
<dbReference type="STRING" id="1121306.SAMN02745196_02010"/>
<evidence type="ECO:0000256" key="5">
    <source>
        <dbReference type="ARBA" id="ARBA00022989"/>
    </source>
</evidence>
<comment type="subcellular location">
    <subcellularLocation>
        <location evidence="1">Cell membrane</location>
        <topology evidence="1">Multi-pass membrane protein</topology>
    </subcellularLocation>
</comment>
<dbReference type="CDD" id="cd03228">
    <property type="entry name" value="ABCC_MRP_Like"/>
    <property type="match status" value="1"/>
</dbReference>
<keyword evidence="2 7" id="KW-0812">Transmembrane</keyword>
<feature type="transmembrane region" description="Helical" evidence="7">
    <location>
        <begin position="256"/>
        <end position="278"/>
    </location>
</feature>
<dbReference type="PROSITE" id="PS50893">
    <property type="entry name" value="ABC_TRANSPORTER_2"/>
    <property type="match status" value="1"/>
</dbReference>
<name>A0A1M5X5K6_9CLOT</name>
<dbReference type="PANTHER" id="PTHR24221:SF646">
    <property type="entry name" value="HAEMOLYSIN SECRETION ATP-BINDING PROTEIN"/>
    <property type="match status" value="1"/>
</dbReference>
<organism evidence="9 10">
    <name type="scientific">Clostridium collagenovorans DSM 3089</name>
    <dbReference type="NCBI Taxonomy" id="1121306"/>
    <lineage>
        <taxon>Bacteria</taxon>
        <taxon>Bacillati</taxon>
        <taxon>Bacillota</taxon>
        <taxon>Clostridia</taxon>
        <taxon>Eubacteriales</taxon>
        <taxon>Clostridiaceae</taxon>
        <taxon>Clostridium</taxon>
    </lineage>
</organism>
<dbReference type="InterPro" id="IPR017871">
    <property type="entry name" value="ABC_transporter-like_CS"/>
</dbReference>
<dbReference type="OrthoDB" id="2328604at2"/>
<dbReference type="Pfam" id="PF00005">
    <property type="entry name" value="ABC_tran"/>
    <property type="match status" value="1"/>
</dbReference>
<dbReference type="InterPro" id="IPR027417">
    <property type="entry name" value="P-loop_NTPase"/>
</dbReference>
<dbReference type="InterPro" id="IPR036640">
    <property type="entry name" value="ABC1_TM_sf"/>
</dbReference>